<evidence type="ECO:0000256" key="5">
    <source>
        <dbReference type="ARBA" id="ARBA00022448"/>
    </source>
</evidence>
<dbReference type="GO" id="GO:0009898">
    <property type="term" value="C:cytoplasmic side of plasma membrane"/>
    <property type="evidence" value="ECO:0007669"/>
    <property type="project" value="TreeGrafter"/>
</dbReference>
<evidence type="ECO:0000256" key="10">
    <source>
        <dbReference type="ARBA" id="ARBA00022741"/>
    </source>
</evidence>
<evidence type="ECO:0000256" key="11">
    <source>
        <dbReference type="ARBA" id="ARBA00022840"/>
    </source>
</evidence>
<evidence type="ECO:0000256" key="21">
    <source>
        <dbReference type="SAM" id="SignalP"/>
    </source>
</evidence>
<comment type="subcellular location">
    <subcellularLocation>
        <location evidence="3">Cell membrane</location>
        <topology evidence="3">Multi-pass membrane protein</topology>
    </subcellularLocation>
    <subcellularLocation>
        <location evidence="1">Lipid droplet</location>
    </subcellularLocation>
    <subcellularLocation>
        <location evidence="2">Peroxisome membrane</location>
        <topology evidence="2">Multi-pass membrane protein</topology>
    </subcellularLocation>
</comment>
<evidence type="ECO:0000256" key="16">
    <source>
        <dbReference type="ARBA" id="ARBA00051585"/>
    </source>
</evidence>
<evidence type="ECO:0000256" key="12">
    <source>
        <dbReference type="ARBA" id="ARBA00022989"/>
    </source>
</evidence>
<keyword evidence="11" id="KW-0067">ATP-binding</keyword>
<sequence>MTADPLLLVLSRAVPLAVAAPAAVAAAAYINAKAHVWYDLSMLACVVPMAVGMFWRERCGHLSLFYDLEYWATKSKTADTPFLRFGDKSWTFKQGLEEALRYGTWLRSRFDIKKGDIVAMDFMNSEVFVFVWLGLWSIGAKPAFINYNLTGHALVHCVRAATTKIMLIDPAVAHHVDDSVRKELSSVRLEVFTLEYEQEVRTTKPVRLPDEARTEEGLQSMAVLIYTSGTTGLPKAAVVSWGKVHAAGGFSARLIKTKPGEVFYTCMPLYHSSGALLCVANALLMGATVALGAKFSTRTFWHEVRHHNATIIQYVGETLRYLLAAPSEVDPQTGGNMDKQHRVRVALGNGLRPDVWNRFKERFGVEYIAEFYGATEGSFATWNLSRNDFGMGAVGRNGWLYSLVVGAGTAMVEVDFSTDLPRRDAKTGLCKSARPGEPGEFLFRLPGKDLERRFQGYYGDQAATNKKILRDVFKKGDAWFRTGDVMRWDSEGRLYFHDRIGDTFRWKSENVSTAEVSQVLGLHPAVYEANVYGVQLPHHDGRAGCVALILNNNTNHNDNGLQSDRTSSEVLNSLAEHVHKGLPKYAAPIFLRIVRPGKMQTTGTNKQQKHDLRTEGVDPDKTGGDEVFWLQQGKYVPFRKADWDGLNGGRVKL</sequence>
<feature type="transmembrane region" description="Helical" evidence="20">
    <location>
        <begin position="36"/>
        <end position="55"/>
    </location>
</feature>
<gene>
    <name evidence="24" type="ORF">VMCG_10472</name>
</gene>
<comment type="caution">
    <text evidence="24">The sequence shown here is derived from an EMBL/GenBank/DDBJ whole genome shotgun (WGS) entry which is preliminary data.</text>
</comment>
<feature type="chain" id="PRO_5019277308" description="Very long-chain fatty acid transport protein" evidence="21">
    <location>
        <begin position="20"/>
        <end position="653"/>
    </location>
</feature>
<dbReference type="InterPro" id="IPR042099">
    <property type="entry name" value="ANL_N_sf"/>
</dbReference>
<keyword evidence="15" id="KW-0576">Peroxisome</keyword>
<evidence type="ECO:0000256" key="3">
    <source>
        <dbReference type="ARBA" id="ARBA00004651"/>
    </source>
</evidence>
<keyword evidence="7" id="KW-0436">Ligase</keyword>
<evidence type="ECO:0000256" key="14">
    <source>
        <dbReference type="ARBA" id="ARBA00023136"/>
    </source>
</evidence>
<accession>A0A423VC05</accession>
<keyword evidence="10" id="KW-0547">Nucleotide-binding</keyword>
<dbReference type="GO" id="GO:0005811">
    <property type="term" value="C:lipid droplet"/>
    <property type="evidence" value="ECO:0007669"/>
    <property type="project" value="UniProtKB-SubCell"/>
</dbReference>
<evidence type="ECO:0000256" key="19">
    <source>
        <dbReference type="ARBA" id="ARBA00078285"/>
    </source>
</evidence>
<keyword evidence="12 20" id="KW-1133">Transmembrane helix</keyword>
<evidence type="ECO:0000256" key="18">
    <source>
        <dbReference type="ARBA" id="ARBA00068795"/>
    </source>
</evidence>
<dbReference type="Pfam" id="PF00501">
    <property type="entry name" value="AMP-binding"/>
    <property type="match status" value="1"/>
</dbReference>
<evidence type="ECO:0000256" key="8">
    <source>
        <dbReference type="ARBA" id="ARBA00022677"/>
    </source>
</evidence>
<dbReference type="GO" id="GO:0044539">
    <property type="term" value="P:long-chain fatty acid import into cell"/>
    <property type="evidence" value="ECO:0007669"/>
    <property type="project" value="TreeGrafter"/>
</dbReference>
<dbReference type="Pfam" id="PF13193">
    <property type="entry name" value="AMP-binding_C"/>
    <property type="match status" value="1"/>
</dbReference>
<keyword evidence="13" id="KW-0445">Lipid transport</keyword>
<organism evidence="24 25">
    <name type="scientific">Cytospora schulzeri</name>
    <dbReference type="NCBI Taxonomy" id="448051"/>
    <lineage>
        <taxon>Eukaryota</taxon>
        <taxon>Fungi</taxon>
        <taxon>Dikarya</taxon>
        <taxon>Ascomycota</taxon>
        <taxon>Pezizomycotina</taxon>
        <taxon>Sordariomycetes</taxon>
        <taxon>Sordariomycetidae</taxon>
        <taxon>Diaporthales</taxon>
        <taxon>Cytosporaceae</taxon>
        <taxon>Cytospora</taxon>
    </lineage>
</organism>
<dbReference type="EMBL" id="LKEA01000079">
    <property type="protein sequence ID" value="ROV88467.1"/>
    <property type="molecule type" value="Genomic_DNA"/>
</dbReference>
<dbReference type="PANTHER" id="PTHR43107">
    <property type="entry name" value="LONG-CHAIN FATTY ACID TRANSPORT PROTEIN"/>
    <property type="match status" value="1"/>
</dbReference>
<keyword evidence="5" id="KW-0813">Transport</keyword>
<name>A0A423VC05_9PEZI</name>
<feature type="signal peptide" evidence="21">
    <location>
        <begin position="1"/>
        <end position="19"/>
    </location>
</feature>
<evidence type="ECO:0000256" key="6">
    <source>
        <dbReference type="ARBA" id="ARBA00022475"/>
    </source>
</evidence>
<dbReference type="Gene3D" id="3.30.300.30">
    <property type="match status" value="1"/>
</dbReference>
<evidence type="ECO:0000256" key="1">
    <source>
        <dbReference type="ARBA" id="ARBA00004502"/>
    </source>
</evidence>
<dbReference type="InterPro" id="IPR000873">
    <property type="entry name" value="AMP-dep_synth/lig_dom"/>
</dbReference>
<evidence type="ECO:0000256" key="13">
    <source>
        <dbReference type="ARBA" id="ARBA00023055"/>
    </source>
</evidence>
<dbReference type="Gene3D" id="3.40.50.12780">
    <property type="entry name" value="N-terminal domain of ligase-like"/>
    <property type="match status" value="1"/>
</dbReference>
<evidence type="ECO:0000259" key="23">
    <source>
        <dbReference type="Pfam" id="PF13193"/>
    </source>
</evidence>
<evidence type="ECO:0000256" key="7">
    <source>
        <dbReference type="ARBA" id="ARBA00022598"/>
    </source>
</evidence>
<comment type="similarity">
    <text evidence="4">Belongs to the ATP-dependent AMP-binding enzyme family.</text>
</comment>
<dbReference type="GO" id="GO:0005778">
    <property type="term" value="C:peroxisomal membrane"/>
    <property type="evidence" value="ECO:0007669"/>
    <property type="project" value="UniProtKB-SubCell"/>
</dbReference>
<keyword evidence="6" id="KW-1003">Cell membrane</keyword>
<dbReference type="PANTHER" id="PTHR43107:SF15">
    <property type="entry name" value="FATTY ACID TRANSPORT PROTEIN 3, ISOFORM A"/>
    <property type="match status" value="1"/>
</dbReference>
<dbReference type="OrthoDB" id="10253869at2759"/>
<reference evidence="24 25" key="1">
    <citation type="submission" date="2015-09" db="EMBL/GenBank/DDBJ databases">
        <title>Host preference determinants of Valsa canker pathogens revealed by comparative genomics.</title>
        <authorList>
            <person name="Yin Z."/>
            <person name="Huang L."/>
        </authorList>
    </citation>
    <scope>NUCLEOTIDE SEQUENCE [LARGE SCALE GENOMIC DNA]</scope>
    <source>
        <strain evidence="24 25">03-1</strain>
    </source>
</reference>
<evidence type="ECO:0000256" key="9">
    <source>
        <dbReference type="ARBA" id="ARBA00022692"/>
    </source>
</evidence>
<evidence type="ECO:0000313" key="24">
    <source>
        <dbReference type="EMBL" id="ROV88467.1"/>
    </source>
</evidence>
<evidence type="ECO:0000259" key="22">
    <source>
        <dbReference type="Pfam" id="PF00501"/>
    </source>
</evidence>
<keyword evidence="25" id="KW-1185">Reference proteome</keyword>
<evidence type="ECO:0000256" key="2">
    <source>
        <dbReference type="ARBA" id="ARBA00004585"/>
    </source>
</evidence>
<dbReference type="AlphaFoldDB" id="A0A423VC05"/>
<dbReference type="InterPro" id="IPR025110">
    <property type="entry name" value="AMP-bd_C"/>
</dbReference>
<evidence type="ECO:0000256" key="4">
    <source>
        <dbReference type="ARBA" id="ARBA00006432"/>
    </source>
</evidence>
<evidence type="ECO:0000256" key="17">
    <source>
        <dbReference type="ARBA" id="ARBA00060276"/>
    </source>
</evidence>
<dbReference type="FunFam" id="3.40.50.12780:FF:000019">
    <property type="entry name" value="Long-chain fatty acid transporter"/>
    <property type="match status" value="1"/>
</dbReference>
<dbReference type="InterPro" id="IPR020845">
    <property type="entry name" value="AMP-binding_CS"/>
</dbReference>
<keyword evidence="14 20" id="KW-0472">Membrane</keyword>
<comment type="catalytic activity">
    <reaction evidence="16">
        <text>a very long-chain fatty acid + ATP + CoA = a very long-chain fatty acyl-CoA + AMP + diphosphate</text>
        <dbReference type="Rhea" id="RHEA:54536"/>
        <dbReference type="ChEBI" id="CHEBI:30616"/>
        <dbReference type="ChEBI" id="CHEBI:33019"/>
        <dbReference type="ChEBI" id="CHEBI:57287"/>
        <dbReference type="ChEBI" id="CHEBI:58950"/>
        <dbReference type="ChEBI" id="CHEBI:138261"/>
        <dbReference type="ChEBI" id="CHEBI:456215"/>
    </reaction>
</comment>
<dbReference type="FunFam" id="3.30.300.30:FF:000002">
    <property type="entry name" value="Long-chain fatty acid transport protein 1"/>
    <property type="match status" value="1"/>
</dbReference>
<evidence type="ECO:0000313" key="25">
    <source>
        <dbReference type="Proteomes" id="UP000283895"/>
    </source>
</evidence>
<evidence type="ECO:0000256" key="20">
    <source>
        <dbReference type="SAM" id="Phobius"/>
    </source>
</evidence>
<dbReference type="GO" id="GO:0005524">
    <property type="term" value="F:ATP binding"/>
    <property type="evidence" value="ECO:0007669"/>
    <property type="project" value="UniProtKB-KW"/>
</dbReference>
<comment type="function">
    <text evidence="17">Acyl-CoA synthetase required for both the import of long chain fatty acids (LCFAs) (C14-C18) and the activation very long chain fatty acids (VLCFAs) (C20-C26) by esterification of the fatty acids into metabolically active CoA-thioesters for subsequent degradation or incorporation into phospholipids. The transport and fatty acyl-CoA synthetase activities are genetically separable and are thus independent activities. Esterifies VLCFAs in the peroxisome matrix. The VLCFAs are actively transported into peroxisomes by a PXA1-PXA2 heterodimeric transporter in the peroxisomal membrane.</text>
</comment>
<keyword evidence="21" id="KW-0732">Signal</keyword>
<dbReference type="SUPFAM" id="SSF56801">
    <property type="entry name" value="Acetyl-CoA synthetase-like"/>
    <property type="match status" value="1"/>
</dbReference>
<keyword evidence="9 20" id="KW-0812">Transmembrane</keyword>
<dbReference type="GO" id="GO:0004467">
    <property type="term" value="F:long-chain fatty acid-CoA ligase activity"/>
    <property type="evidence" value="ECO:0007669"/>
    <property type="project" value="TreeGrafter"/>
</dbReference>
<keyword evidence="8" id="KW-0551">Lipid droplet</keyword>
<evidence type="ECO:0000256" key="15">
    <source>
        <dbReference type="ARBA" id="ARBA00023140"/>
    </source>
</evidence>
<dbReference type="GO" id="GO:0005324">
    <property type="term" value="F:long-chain fatty acid transmembrane transporter activity"/>
    <property type="evidence" value="ECO:0007669"/>
    <property type="project" value="TreeGrafter"/>
</dbReference>
<dbReference type="STRING" id="356882.A0A423VC05"/>
<dbReference type="Proteomes" id="UP000283895">
    <property type="component" value="Unassembled WGS sequence"/>
</dbReference>
<protein>
    <recommendedName>
        <fullName evidence="18">Very long-chain fatty acid transport protein</fullName>
    </recommendedName>
    <alternativeName>
        <fullName evidence="19">Very-long-chain acyl-CoA synthetase</fullName>
    </alternativeName>
</protein>
<feature type="domain" description="AMP-binding enzyme C-terminal" evidence="23">
    <location>
        <begin position="515"/>
        <end position="603"/>
    </location>
</feature>
<dbReference type="InterPro" id="IPR045851">
    <property type="entry name" value="AMP-bd_C_sf"/>
</dbReference>
<dbReference type="PROSITE" id="PS00455">
    <property type="entry name" value="AMP_BINDING"/>
    <property type="match status" value="1"/>
</dbReference>
<feature type="domain" description="AMP-dependent synthetase/ligase" evidence="22">
    <location>
        <begin position="75"/>
        <end position="395"/>
    </location>
</feature>
<proteinExistence type="inferred from homology"/>